<reference evidence="12 13" key="1">
    <citation type="submission" date="2018-05" db="EMBL/GenBank/DDBJ databases">
        <title>Genomic Encyclopedia of Type Strains, Phase IV (KMG-IV): sequencing the most valuable type-strain genomes for metagenomic binning, comparative biology and taxonomic classification.</title>
        <authorList>
            <person name="Goeker M."/>
        </authorList>
    </citation>
    <scope>NUCLEOTIDE SEQUENCE [LARGE SCALE GENOMIC DNA]</scope>
    <source>
        <strain evidence="12 13">DSM 25350</strain>
    </source>
</reference>
<gene>
    <name evidence="12" type="ORF">C8D97_102380</name>
</gene>
<keyword evidence="2" id="KW-0444">Lipid biosynthesis</keyword>
<evidence type="ECO:0000256" key="5">
    <source>
        <dbReference type="ARBA" id="ARBA00023315"/>
    </source>
</evidence>
<comment type="pathway">
    <text evidence="1">Lipid metabolism.</text>
</comment>
<keyword evidence="3" id="KW-0808">Transferase</keyword>
<keyword evidence="13" id="KW-1185">Reference proteome</keyword>
<evidence type="ECO:0000256" key="7">
    <source>
        <dbReference type="ARBA" id="ARBA00039058"/>
    </source>
</evidence>
<evidence type="ECO:0000259" key="11">
    <source>
        <dbReference type="SMART" id="SM00563"/>
    </source>
</evidence>
<comment type="function">
    <text evidence="9">Catalyzes the first step in the biosynthesis of ornithine lipids, which are phosphorus-free membrane lipids. Catalyzes the 3-hydroxyacyl-acyl carrier protein-dependent acylation of ornithine to form lyso-ornithine lipid (LOL).</text>
</comment>
<dbReference type="OrthoDB" id="1113830at2"/>
<dbReference type="EMBL" id="QGGU01000002">
    <property type="protein sequence ID" value="PWK53988.1"/>
    <property type="molecule type" value="Genomic_DNA"/>
</dbReference>
<evidence type="ECO:0000256" key="6">
    <source>
        <dbReference type="ARBA" id="ARBA00038095"/>
    </source>
</evidence>
<dbReference type="SUPFAM" id="SSF55729">
    <property type="entry name" value="Acyl-CoA N-acyltransferases (Nat)"/>
    <property type="match status" value="1"/>
</dbReference>
<sequence length="583" mass="66487">MFNVDTLLQQRFPQLSNRRWLFKAFSGVLKYLLHEKEFIQFQKELPYTEGIDFVDQVLDYFNFSYSITQRDRERIPASGRVVIVSNHPIGSLDGLALIQLVRHIRPDVKILANDMLMTLKPLQKLLLPVNNMGGKTPKQNLTNITQYLEQEGAVIIFPAGEVSRMKLSGVKDGKWHSGFVGIARTAKAPVLTLFVDARNSISFYLTSMLYKPLATLLLVKEMTKQSKKTVTIKAGDMIPVEQYAQLPLAKKEVARLFRKHLYRIGSDRKPVFSTQASIAHPESPSVLHSALKQQTLLGETPDGKSIFLCRGKIESVILREIGRLRELSFRAVGEGTGNKRDTDKFDHYYYHLVLWDKDALEIVGAYRFCDTQKVISEQGMEGLYTNSLFAFDENMNGYFSQAIELGRSFVQPKYWGKRSLDYLWYGIGAFLQKEPRFRYLFGAVSLSDHYPKASKDLLVYFYSLYFSEQQTPARSFNPYNIEASVSNELKDTFVGNDYKKDFTQLKSLLANMGVAIPTLYKQYTELCEPGGVKFLDFGVDADFAGCVDGLVLVDIDKLKQKKRKRYLETGKYQSEPNADKNAT</sequence>
<dbReference type="PANTHER" id="PTHR37323:SF1">
    <property type="entry name" value="L-ORNITHINE N(ALPHA)-ACYLTRANSFERASE"/>
    <property type="match status" value="1"/>
</dbReference>
<dbReference type="AlphaFoldDB" id="A0A316FZM0"/>
<dbReference type="InterPro" id="IPR002123">
    <property type="entry name" value="Plipid/glycerol_acylTrfase"/>
</dbReference>
<evidence type="ECO:0000256" key="8">
    <source>
        <dbReference type="ARBA" id="ARBA00039866"/>
    </source>
</evidence>
<comment type="caution">
    <text evidence="12">The sequence shown here is derived from an EMBL/GenBank/DDBJ whole genome shotgun (WGS) entry which is preliminary data.</text>
</comment>
<dbReference type="SMART" id="SM00563">
    <property type="entry name" value="PlsC"/>
    <property type="match status" value="1"/>
</dbReference>
<dbReference type="SUPFAM" id="SSF69593">
    <property type="entry name" value="Glycerol-3-phosphate (1)-acyltransferase"/>
    <property type="match status" value="1"/>
</dbReference>
<evidence type="ECO:0000256" key="2">
    <source>
        <dbReference type="ARBA" id="ARBA00022516"/>
    </source>
</evidence>
<dbReference type="RefSeq" id="WP_109762150.1">
    <property type="nucleotide sequence ID" value="NZ_QGGU01000002.1"/>
</dbReference>
<protein>
    <recommendedName>
        <fullName evidence="8">L-ornithine N(alpha)-acyltransferase</fullName>
        <ecNumber evidence="7">2.3.2.30</ecNumber>
    </recommendedName>
</protein>
<comment type="catalytic activity">
    <reaction evidence="10">
        <text>a (3R)-hydroxyacyl-[ACP] + L-ornithine = a lyso-ornithine lipid + holo-[ACP] + H(+)</text>
        <dbReference type="Rhea" id="RHEA:20633"/>
        <dbReference type="Rhea" id="RHEA-COMP:9685"/>
        <dbReference type="Rhea" id="RHEA-COMP:9945"/>
        <dbReference type="ChEBI" id="CHEBI:15378"/>
        <dbReference type="ChEBI" id="CHEBI:46911"/>
        <dbReference type="ChEBI" id="CHEBI:64479"/>
        <dbReference type="ChEBI" id="CHEBI:78827"/>
        <dbReference type="ChEBI" id="CHEBI:138482"/>
        <dbReference type="EC" id="2.3.2.30"/>
    </reaction>
    <physiologicalReaction direction="left-to-right" evidence="10">
        <dbReference type="Rhea" id="RHEA:20634"/>
    </physiologicalReaction>
</comment>
<proteinExistence type="inferred from homology"/>
<accession>A0A316FZM0</accession>
<dbReference type="Proteomes" id="UP000245790">
    <property type="component" value="Unassembled WGS sequence"/>
</dbReference>
<evidence type="ECO:0000313" key="12">
    <source>
        <dbReference type="EMBL" id="PWK53988.1"/>
    </source>
</evidence>
<evidence type="ECO:0000313" key="13">
    <source>
        <dbReference type="Proteomes" id="UP000245790"/>
    </source>
</evidence>
<dbReference type="InterPro" id="IPR045746">
    <property type="entry name" value="ACT14924-like_Acyltransf_dom"/>
</dbReference>
<evidence type="ECO:0000256" key="9">
    <source>
        <dbReference type="ARBA" id="ARBA00045724"/>
    </source>
</evidence>
<comment type="similarity">
    <text evidence="6">Belongs to the acetyltransferase family. OlsB subfamily.</text>
</comment>
<evidence type="ECO:0000256" key="3">
    <source>
        <dbReference type="ARBA" id="ARBA00022679"/>
    </source>
</evidence>
<evidence type="ECO:0000256" key="4">
    <source>
        <dbReference type="ARBA" id="ARBA00023098"/>
    </source>
</evidence>
<dbReference type="PANTHER" id="PTHR37323">
    <property type="entry name" value="GCN5-RELATED N-ACETYLTRANSFERASE"/>
    <property type="match status" value="1"/>
</dbReference>
<keyword evidence="5" id="KW-0012">Acyltransferase</keyword>
<dbReference type="Pfam" id="PF13444">
    <property type="entry name" value="Acetyltransf_5"/>
    <property type="match status" value="1"/>
</dbReference>
<dbReference type="Pfam" id="PF19576">
    <property type="entry name" value="Acyltransf_2"/>
    <property type="match status" value="1"/>
</dbReference>
<organism evidence="12 13">
    <name type="scientific">Pleionea mediterranea</name>
    <dbReference type="NCBI Taxonomy" id="523701"/>
    <lineage>
        <taxon>Bacteria</taxon>
        <taxon>Pseudomonadati</taxon>
        <taxon>Pseudomonadota</taxon>
        <taxon>Gammaproteobacteria</taxon>
        <taxon>Oceanospirillales</taxon>
        <taxon>Pleioneaceae</taxon>
        <taxon>Pleionea</taxon>
    </lineage>
</organism>
<dbReference type="GO" id="GO:0043810">
    <property type="term" value="F:ornithine-acyl [acyl carrier protein] N-acyltransferase activity"/>
    <property type="evidence" value="ECO:0007669"/>
    <property type="project" value="UniProtKB-EC"/>
</dbReference>
<evidence type="ECO:0000256" key="10">
    <source>
        <dbReference type="ARBA" id="ARBA00047785"/>
    </source>
</evidence>
<dbReference type="InterPro" id="IPR016181">
    <property type="entry name" value="Acyl_CoA_acyltransferase"/>
</dbReference>
<evidence type="ECO:0000256" key="1">
    <source>
        <dbReference type="ARBA" id="ARBA00005189"/>
    </source>
</evidence>
<dbReference type="EC" id="2.3.2.30" evidence="7"/>
<dbReference type="GO" id="GO:0006629">
    <property type="term" value="P:lipid metabolic process"/>
    <property type="evidence" value="ECO:0007669"/>
    <property type="project" value="UniProtKB-KW"/>
</dbReference>
<keyword evidence="4" id="KW-0443">Lipid metabolism</keyword>
<name>A0A316FZM0_9GAMM</name>
<feature type="domain" description="Phospholipid/glycerol acyltransferase" evidence="11">
    <location>
        <begin position="81"/>
        <end position="198"/>
    </location>
</feature>
<dbReference type="InterPro" id="IPR052351">
    <property type="entry name" value="Ornithine_N-alpha-AT"/>
</dbReference>